<evidence type="ECO:0000259" key="5">
    <source>
        <dbReference type="SMART" id="SM00704"/>
    </source>
</evidence>
<evidence type="ECO:0000313" key="7">
    <source>
        <dbReference type="Proteomes" id="UP000297693"/>
    </source>
</evidence>
<sequence>MEVVKGKKVTILFDAKKCIHSRSCVLDRPDVFVPNVEGEWIYPDRATPDEVAMLALNCPSGAIRYERHDGVADEKPPIVNTVRIRENGPLALRADAIITGQGEMLRATLCRCGASGNKPFCDGSHTATQFQATGEAPLKEFSPLSLRNGKLTVTPAENGPLLLKGNLEVVTGTGKTINKVTQTAFCRCGASSNKPYCDGSHAKIGFKS</sequence>
<dbReference type="EMBL" id="RQGD01000046">
    <property type="protein sequence ID" value="TGL56407.1"/>
    <property type="molecule type" value="Genomic_DNA"/>
</dbReference>
<dbReference type="Gene3D" id="3.40.5.90">
    <property type="entry name" value="CDGSH iron-sulfur domain, mitoNEET-type"/>
    <property type="match status" value="2"/>
</dbReference>
<dbReference type="Proteomes" id="UP000297693">
    <property type="component" value="Unassembled WGS sequence"/>
</dbReference>
<dbReference type="Gene3D" id="3.30.70.20">
    <property type="match status" value="1"/>
</dbReference>
<proteinExistence type="predicted"/>
<evidence type="ECO:0000256" key="4">
    <source>
        <dbReference type="ARBA" id="ARBA00023014"/>
    </source>
</evidence>
<dbReference type="SUPFAM" id="SSF54862">
    <property type="entry name" value="4Fe-4S ferredoxins"/>
    <property type="match status" value="1"/>
</dbReference>
<dbReference type="AlphaFoldDB" id="A0A4R9JY36"/>
<gene>
    <name evidence="6" type="ORF">EHQ58_17440</name>
</gene>
<keyword evidence="4" id="KW-0411">Iron-sulfur</keyword>
<dbReference type="PANTHER" id="PTHR46491:SF3">
    <property type="entry name" value="CDGSH IRON-SULFUR DOMAIN-CONTAINING PROTEIN 3, MITOCHONDRIAL"/>
    <property type="match status" value="1"/>
</dbReference>
<reference evidence="6" key="1">
    <citation type="journal article" date="2019" name="PLoS Negl. Trop. Dis.">
        <title>Revisiting the worldwide diversity of Leptospira species in the environment.</title>
        <authorList>
            <person name="Vincent A.T."/>
            <person name="Schiettekatte O."/>
            <person name="Bourhy P."/>
            <person name="Veyrier F.J."/>
            <person name="Picardeau M."/>
        </authorList>
    </citation>
    <scope>NUCLEOTIDE SEQUENCE [LARGE SCALE GENOMIC DNA]</scope>
    <source>
        <strain evidence="6">201702476</strain>
    </source>
</reference>
<keyword evidence="1" id="KW-0001">2Fe-2S</keyword>
<dbReference type="InterPro" id="IPR052950">
    <property type="entry name" value="CISD"/>
</dbReference>
<dbReference type="SMART" id="SM00704">
    <property type="entry name" value="ZnF_CDGSH"/>
    <property type="match status" value="2"/>
</dbReference>
<dbReference type="PANTHER" id="PTHR46491">
    <property type="entry name" value="CDGSH IRON SULFUR DOMAIN PROTEIN HOMOLOG"/>
    <property type="match status" value="1"/>
</dbReference>
<dbReference type="OrthoDB" id="9793389at2"/>
<organism evidence="6 7">
    <name type="scientific">Leptospira ognonensis</name>
    <dbReference type="NCBI Taxonomy" id="2484945"/>
    <lineage>
        <taxon>Bacteria</taxon>
        <taxon>Pseudomonadati</taxon>
        <taxon>Spirochaetota</taxon>
        <taxon>Spirochaetia</taxon>
        <taxon>Leptospirales</taxon>
        <taxon>Leptospiraceae</taxon>
        <taxon>Leptospira</taxon>
    </lineage>
</organism>
<keyword evidence="3" id="KW-0408">Iron</keyword>
<dbReference type="GO" id="GO:0051537">
    <property type="term" value="F:2 iron, 2 sulfur cluster binding"/>
    <property type="evidence" value="ECO:0007669"/>
    <property type="project" value="UniProtKB-KW"/>
</dbReference>
<dbReference type="Pfam" id="PF06902">
    <property type="entry name" value="Fer4_19"/>
    <property type="match status" value="1"/>
</dbReference>
<name>A0A4R9JY36_9LEPT</name>
<evidence type="ECO:0000256" key="2">
    <source>
        <dbReference type="ARBA" id="ARBA00022723"/>
    </source>
</evidence>
<evidence type="ECO:0000256" key="3">
    <source>
        <dbReference type="ARBA" id="ARBA00023004"/>
    </source>
</evidence>
<dbReference type="InterPro" id="IPR010693">
    <property type="entry name" value="Divergent_4Fe-4S_mono-cluster"/>
</dbReference>
<evidence type="ECO:0000256" key="1">
    <source>
        <dbReference type="ARBA" id="ARBA00022714"/>
    </source>
</evidence>
<dbReference type="InterPro" id="IPR018967">
    <property type="entry name" value="FeS-contain_CDGSH-typ"/>
</dbReference>
<dbReference type="GO" id="GO:0005737">
    <property type="term" value="C:cytoplasm"/>
    <property type="evidence" value="ECO:0007669"/>
    <property type="project" value="UniProtKB-ARBA"/>
</dbReference>
<dbReference type="GO" id="GO:0046872">
    <property type="term" value="F:metal ion binding"/>
    <property type="evidence" value="ECO:0007669"/>
    <property type="project" value="UniProtKB-KW"/>
</dbReference>
<accession>A0A4R9JY36</accession>
<dbReference type="RefSeq" id="WP_135625282.1">
    <property type="nucleotide sequence ID" value="NZ_RQGD01000046.1"/>
</dbReference>
<comment type="caution">
    <text evidence="6">The sequence shown here is derived from an EMBL/GenBank/DDBJ whole genome shotgun (WGS) entry which is preliminary data.</text>
</comment>
<evidence type="ECO:0000313" key="6">
    <source>
        <dbReference type="EMBL" id="TGL56407.1"/>
    </source>
</evidence>
<keyword evidence="2" id="KW-0479">Metal-binding</keyword>
<feature type="domain" description="Iron-binding zinc finger CDGSH type" evidence="5">
    <location>
        <begin position="168"/>
        <end position="207"/>
    </location>
</feature>
<dbReference type="InterPro" id="IPR042216">
    <property type="entry name" value="MitoNEET_CISD"/>
</dbReference>
<dbReference type="Pfam" id="PF09360">
    <property type="entry name" value="zf-CDGSH"/>
    <property type="match status" value="2"/>
</dbReference>
<feature type="domain" description="Iron-binding zinc finger CDGSH type" evidence="5">
    <location>
        <begin position="87"/>
        <end position="131"/>
    </location>
</feature>
<keyword evidence="7" id="KW-1185">Reference proteome</keyword>
<protein>
    <submittedName>
        <fullName evidence="6">Iron-binding protein</fullName>
    </submittedName>
</protein>